<reference evidence="1 2" key="1">
    <citation type="journal article" date="2019" name="Int. J. Syst. Evol. Microbiol.">
        <title>The Global Catalogue of Microorganisms (GCM) 10K type strain sequencing project: providing services to taxonomists for standard genome sequencing and annotation.</title>
        <authorList>
            <consortium name="The Broad Institute Genomics Platform"/>
            <consortium name="The Broad Institute Genome Sequencing Center for Infectious Disease"/>
            <person name="Wu L."/>
            <person name="Ma J."/>
        </authorList>
    </citation>
    <scope>NUCLEOTIDE SEQUENCE [LARGE SCALE GENOMIC DNA]</scope>
    <source>
        <strain evidence="1 2">JCM 14304</strain>
    </source>
</reference>
<organism evidence="1 2">
    <name type="scientific">Kribbella karoonensis</name>
    <dbReference type="NCBI Taxonomy" id="324851"/>
    <lineage>
        <taxon>Bacteria</taxon>
        <taxon>Bacillati</taxon>
        <taxon>Actinomycetota</taxon>
        <taxon>Actinomycetes</taxon>
        <taxon>Propionibacteriales</taxon>
        <taxon>Kribbellaceae</taxon>
        <taxon>Kribbella</taxon>
    </lineage>
</organism>
<keyword evidence="2" id="KW-1185">Reference proteome</keyword>
<evidence type="ECO:0000313" key="2">
    <source>
        <dbReference type="Proteomes" id="UP001500190"/>
    </source>
</evidence>
<gene>
    <name evidence="1" type="ORF">GCM10009742_13520</name>
</gene>
<sequence>MVVVAVGAGVVPVGVAVGAVVLGGAVVGAVVGTVVGTAVGGPTVEPTVGTVVAPGVGAAVGAVVTPEVGFVLLLVDGAGVEESLPGVLDCWDGSPPGVDEPVVGCGVCTTASTAGWCLALAGSGRGISGVSMRGPPSRLLVMSTR</sequence>
<protein>
    <submittedName>
        <fullName evidence="1">Uncharacterized protein</fullName>
    </submittedName>
</protein>
<comment type="caution">
    <text evidence="1">The sequence shown here is derived from an EMBL/GenBank/DDBJ whole genome shotgun (WGS) entry which is preliminary data.</text>
</comment>
<proteinExistence type="predicted"/>
<accession>A0ABN2D8C9</accession>
<name>A0ABN2D8C9_9ACTN</name>
<dbReference type="EMBL" id="BAAAND010000002">
    <property type="protein sequence ID" value="GAA1572101.1"/>
    <property type="molecule type" value="Genomic_DNA"/>
</dbReference>
<dbReference type="Proteomes" id="UP001500190">
    <property type="component" value="Unassembled WGS sequence"/>
</dbReference>
<evidence type="ECO:0000313" key="1">
    <source>
        <dbReference type="EMBL" id="GAA1572101.1"/>
    </source>
</evidence>